<evidence type="ECO:0000256" key="1">
    <source>
        <dbReference type="ARBA" id="ARBA00008694"/>
    </source>
</evidence>
<reference evidence="5" key="1">
    <citation type="submission" date="2020-05" db="EMBL/GenBank/DDBJ databases">
        <title>Phylogenomic resolution of chytrid fungi.</title>
        <authorList>
            <person name="Stajich J.E."/>
            <person name="Amses K."/>
            <person name="Simmons R."/>
            <person name="Seto K."/>
            <person name="Myers J."/>
            <person name="Bonds A."/>
            <person name="Quandt C.A."/>
            <person name="Barry K."/>
            <person name="Liu P."/>
            <person name="Grigoriev I."/>
            <person name="Longcore J.E."/>
            <person name="James T.Y."/>
        </authorList>
    </citation>
    <scope>NUCLEOTIDE SEQUENCE</scope>
    <source>
        <strain evidence="5">JEL0513</strain>
    </source>
</reference>
<dbReference type="SUPFAM" id="SSF55729">
    <property type="entry name" value="Acyl-CoA N-acyltransferases (Nat)"/>
    <property type="match status" value="1"/>
</dbReference>
<keyword evidence="3" id="KW-0012">Acyltransferase</keyword>
<evidence type="ECO:0000256" key="2">
    <source>
        <dbReference type="ARBA" id="ARBA00022679"/>
    </source>
</evidence>
<keyword evidence="6" id="KW-1185">Reference proteome</keyword>
<proteinExistence type="inferred from homology"/>
<name>A0AAD5SWC5_9FUNG</name>
<organism evidence="5 6">
    <name type="scientific">Physocladia obscura</name>
    <dbReference type="NCBI Taxonomy" id="109957"/>
    <lineage>
        <taxon>Eukaryota</taxon>
        <taxon>Fungi</taxon>
        <taxon>Fungi incertae sedis</taxon>
        <taxon>Chytridiomycota</taxon>
        <taxon>Chytridiomycota incertae sedis</taxon>
        <taxon>Chytridiomycetes</taxon>
        <taxon>Chytridiales</taxon>
        <taxon>Chytriomycetaceae</taxon>
        <taxon>Physocladia</taxon>
    </lineage>
</organism>
<comment type="similarity">
    <text evidence="1">Belongs to the acetyltransferase family.</text>
</comment>
<protein>
    <recommendedName>
        <fullName evidence="4">N-acetyltransferase domain-containing protein</fullName>
    </recommendedName>
</protein>
<dbReference type="InterPro" id="IPR000182">
    <property type="entry name" value="GNAT_dom"/>
</dbReference>
<dbReference type="AlphaFoldDB" id="A0AAD5SWC5"/>
<dbReference type="FunFam" id="3.40.630.30:FF:000064">
    <property type="entry name" value="GNAT family acetyltransferase"/>
    <property type="match status" value="1"/>
</dbReference>
<dbReference type="CDD" id="cd04301">
    <property type="entry name" value="NAT_SF"/>
    <property type="match status" value="1"/>
</dbReference>
<comment type="caution">
    <text evidence="5">The sequence shown here is derived from an EMBL/GenBank/DDBJ whole genome shotgun (WGS) entry which is preliminary data.</text>
</comment>
<dbReference type="PANTHER" id="PTHR10545">
    <property type="entry name" value="DIAMINE N-ACETYLTRANSFERASE"/>
    <property type="match status" value="1"/>
</dbReference>
<dbReference type="Pfam" id="PF00583">
    <property type="entry name" value="Acetyltransf_1"/>
    <property type="match status" value="1"/>
</dbReference>
<evidence type="ECO:0000259" key="4">
    <source>
        <dbReference type="PROSITE" id="PS51186"/>
    </source>
</evidence>
<dbReference type="Proteomes" id="UP001211907">
    <property type="component" value="Unassembled WGS sequence"/>
</dbReference>
<dbReference type="InterPro" id="IPR016181">
    <property type="entry name" value="Acyl_CoA_acyltransferase"/>
</dbReference>
<gene>
    <name evidence="5" type="ORF">HK100_006208</name>
</gene>
<evidence type="ECO:0000256" key="3">
    <source>
        <dbReference type="ARBA" id="ARBA00023315"/>
    </source>
</evidence>
<accession>A0AAD5SWC5</accession>
<dbReference type="Gene3D" id="3.40.630.30">
    <property type="match status" value="1"/>
</dbReference>
<sequence>MTSTVSIRNATIGDVPQIHSFIRDLAIFEKLEQEHVGTEADLEETLFGASAPYAHVVFAVIDGVDVGFALYYYTYSTFLSRPGIHLEDLFVSDSVRGKGVGTALLKHLAKIAKESNFKRVEWAALDWNTPAINFYTGNIVRARELKEWKMFRLTGDELDAFAKA</sequence>
<evidence type="ECO:0000313" key="6">
    <source>
        <dbReference type="Proteomes" id="UP001211907"/>
    </source>
</evidence>
<feature type="domain" description="N-acetyltransferase" evidence="4">
    <location>
        <begin position="5"/>
        <end position="164"/>
    </location>
</feature>
<dbReference type="PROSITE" id="PS51186">
    <property type="entry name" value="GNAT"/>
    <property type="match status" value="1"/>
</dbReference>
<evidence type="ECO:0000313" key="5">
    <source>
        <dbReference type="EMBL" id="KAJ3094266.1"/>
    </source>
</evidence>
<keyword evidence="2" id="KW-0808">Transferase</keyword>
<dbReference type="EMBL" id="JADGJH010002885">
    <property type="protein sequence ID" value="KAJ3094266.1"/>
    <property type="molecule type" value="Genomic_DNA"/>
</dbReference>
<dbReference type="PANTHER" id="PTHR10545:SF29">
    <property type="entry name" value="GH14572P-RELATED"/>
    <property type="match status" value="1"/>
</dbReference>
<dbReference type="InterPro" id="IPR051016">
    <property type="entry name" value="Diverse_Substrate_AcTransf"/>
</dbReference>
<dbReference type="GO" id="GO:0008080">
    <property type="term" value="F:N-acetyltransferase activity"/>
    <property type="evidence" value="ECO:0007669"/>
    <property type="project" value="TreeGrafter"/>
</dbReference>